<gene>
    <name evidence="1" type="ORF">XM38_051360</name>
</gene>
<keyword evidence="2" id="KW-1185">Reference proteome</keyword>
<organism evidence="1 2">
    <name type="scientific">Halomicronema hongdechloris C2206</name>
    <dbReference type="NCBI Taxonomy" id="1641165"/>
    <lineage>
        <taxon>Bacteria</taxon>
        <taxon>Bacillati</taxon>
        <taxon>Cyanobacteriota</taxon>
        <taxon>Cyanophyceae</taxon>
        <taxon>Nodosilineales</taxon>
        <taxon>Nodosilineaceae</taxon>
        <taxon>Halomicronema</taxon>
    </lineage>
</organism>
<name>A0A1Z3HV16_9CYAN</name>
<protein>
    <recommendedName>
        <fullName evidence="3">DUF2281 domain-containing protein</fullName>
    </recommendedName>
</protein>
<sequence length="86" mass="9998">MPEFEQLRDDISTLPATAQQLVVDFVAFLKQRYSSSEPTTHQPLNIENESFISMWSVCEASLKETRPAMADSTAWVRQIRQQHWRS</sequence>
<dbReference type="OrthoDB" id="467603at2"/>
<dbReference type="Proteomes" id="UP000191901">
    <property type="component" value="Chromosome"/>
</dbReference>
<evidence type="ECO:0008006" key="3">
    <source>
        <dbReference type="Google" id="ProtNLM"/>
    </source>
</evidence>
<evidence type="ECO:0000313" key="1">
    <source>
        <dbReference type="EMBL" id="ASC74161.1"/>
    </source>
</evidence>
<proteinExistence type="predicted"/>
<reference evidence="1 2" key="1">
    <citation type="journal article" date="2016" name="Biochim. Biophys. Acta">
        <title>Characterization of red-shifted phycobilisomes isolated from the chlorophyll f-containing cyanobacterium Halomicronema hongdechloris.</title>
        <authorList>
            <person name="Li Y."/>
            <person name="Lin Y."/>
            <person name="Garvey C.J."/>
            <person name="Birch D."/>
            <person name="Corkery R.W."/>
            <person name="Loughlin P.C."/>
            <person name="Scheer H."/>
            <person name="Willows R.D."/>
            <person name="Chen M."/>
        </authorList>
    </citation>
    <scope>NUCLEOTIDE SEQUENCE [LARGE SCALE GENOMIC DNA]</scope>
    <source>
        <strain evidence="1 2">C2206</strain>
    </source>
</reference>
<dbReference type="STRING" id="1641165.XM38_01625"/>
<dbReference type="EMBL" id="CP021983">
    <property type="protein sequence ID" value="ASC74161.1"/>
    <property type="molecule type" value="Genomic_DNA"/>
</dbReference>
<accession>A0A1Z3HV16</accession>
<dbReference type="AlphaFoldDB" id="A0A1Z3HV16"/>
<dbReference type="RefSeq" id="WP_080805333.1">
    <property type="nucleotide sequence ID" value="NZ_CP021983.2"/>
</dbReference>
<evidence type="ECO:0000313" key="2">
    <source>
        <dbReference type="Proteomes" id="UP000191901"/>
    </source>
</evidence>
<dbReference type="KEGG" id="hhg:XM38_051360"/>